<evidence type="ECO:0000313" key="2">
    <source>
        <dbReference type="EMBL" id="TLS44975.1"/>
    </source>
</evidence>
<dbReference type="Proteomes" id="UP000305906">
    <property type="component" value="Unassembled WGS sequence"/>
</dbReference>
<evidence type="ECO:0000313" key="3">
    <source>
        <dbReference type="Proteomes" id="UP000305906"/>
    </source>
</evidence>
<feature type="compositionally biased region" description="Basic residues" evidence="1">
    <location>
        <begin position="96"/>
        <end position="113"/>
    </location>
</feature>
<feature type="region of interest" description="Disordered" evidence="1">
    <location>
        <begin position="88"/>
        <end position="113"/>
    </location>
</feature>
<sequence length="113" mass="12471">MAAREAHIIGDDEDRAHVKELTSGVQAILAAHAYQCCWSWDSEVGNLDRLMKLPGTVNRKECLERPTSIGPGDGAVYDIRDLAALVAPHYPQHARSSPRRHRRSKTGRRSGSA</sequence>
<evidence type="ECO:0000256" key="1">
    <source>
        <dbReference type="SAM" id="MobiDB-lite"/>
    </source>
</evidence>
<name>A0A5R9G008_9ACTN</name>
<reference evidence="2 3" key="1">
    <citation type="submission" date="2019-05" db="EMBL/GenBank/DDBJ databases">
        <title>Streptomyces sp. NEAU-C151, a novel actinomycete isolated from soil.</title>
        <authorList>
            <person name="Han L."/>
            <person name="Jiang H."/>
        </authorList>
    </citation>
    <scope>NUCLEOTIDE SEQUENCE [LARGE SCALE GENOMIC DNA]</scope>
    <source>
        <strain evidence="2 3">NEAU-C151</strain>
    </source>
</reference>
<dbReference type="AlphaFoldDB" id="A0A5R9G008"/>
<dbReference type="RefSeq" id="WP_138046135.1">
    <property type="nucleotide sequence ID" value="NZ_VBZC01000017.1"/>
</dbReference>
<keyword evidence="3" id="KW-1185">Reference proteome</keyword>
<accession>A0A5R9G008</accession>
<comment type="caution">
    <text evidence="2">The sequence shown here is derived from an EMBL/GenBank/DDBJ whole genome shotgun (WGS) entry which is preliminary data.</text>
</comment>
<dbReference type="EMBL" id="VBZC01000017">
    <property type="protein sequence ID" value="TLS44975.1"/>
    <property type="molecule type" value="Genomic_DNA"/>
</dbReference>
<gene>
    <name evidence="2" type="ORF">FE633_17710</name>
</gene>
<protein>
    <submittedName>
        <fullName evidence="2">Uncharacterized protein</fullName>
    </submittedName>
</protein>
<organism evidence="2 3">
    <name type="scientific">Streptomyces montanus</name>
    <dbReference type="NCBI Taxonomy" id="2580423"/>
    <lineage>
        <taxon>Bacteria</taxon>
        <taxon>Bacillati</taxon>
        <taxon>Actinomycetota</taxon>
        <taxon>Actinomycetes</taxon>
        <taxon>Kitasatosporales</taxon>
        <taxon>Streptomycetaceae</taxon>
        <taxon>Streptomyces</taxon>
    </lineage>
</organism>
<proteinExistence type="predicted"/>